<keyword evidence="1" id="KW-0812">Transmembrane</keyword>
<evidence type="ECO:0000256" key="1">
    <source>
        <dbReference type="SAM" id="Phobius"/>
    </source>
</evidence>
<keyword evidence="1" id="KW-1133">Transmembrane helix</keyword>
<name>A0A9Q4E3P5_BACSC</name>
<keyword evidence="1" id="KW-0472">Membrane</keyword>
<proteinExistence type="predicted"/>
<dbReference type="Gene3D" id="3.10.450.40">
    <property type="match status" value="1"/>
</dbReference>
<comment type="caution">
    <text evidence="3">The sequence shown here is derived from an EMBL/GenBank/DDBJ whole genome shotgun (WGS) entry which is preliminary data.</text>
</comment>
<organism evidence="3 4">
    <name type="scientific">Bacillus spizizenii</name>
    <name type="common">Bacillus subtilis subsp. spizizenii</name>
    <dbReference type="NCBI Taxonomy" id="96241"/>
    <lineage>
        <taxon>Bacteria</taxon>
        <taxon>Bacillati</taxon>
        <taxon>Bacillota</taxon>
        <taxon>Bacilli</taxon>
        <taxon>Bacillales</taxon>
        <taxon>Bacillaceae</taxon>
        <taxon>Bacillus</taxon>
    </lineage>
</organism>
<evidence type="ECO:0000313" key="4">
    <source>
        <dbReference type="Proteomes" id="UP001078573"/>
    </source>
</evidence>
<feature type="transmembrane region" description="Helical" evidence="1">
    <location>
        <begin position="7"/>
        <end position="26"/>
    </location>
</feature>
<dbReference type="Pfam" id="PF03413">
    <property type="entry name" value="PepSY"/>
    <property type="match status" value="2"/>
</dbReference>
<dbReference type="EMBL" id="JALAPQ010000010">
    <property type="protein sequence ID" value="MCY8456967.1"/>
    <property type="molecule type" value="Genomic_DNA"/>
</dbReference>
<sequence>MNKTIKVASAAAAAVLAVIICAFLIIRQTHEDVLSKEAVVKKVEASYEGEVTKVTQSKDKKTYDMTLENPKGTYFIKADAKSADILSMNRVKALNPSAMTENDAEHLALERVPGTVKKQTQQNRVATYTIQKEDGETYEVKVDMQAKAVVSADRIIGEDQPKTPITKKEAKTIAERETGGTADDAELEKSEGTLIFEVDVDLPDDKEATVKINAYTGKVANIVYED</sequence>
<accession>A0A9Q4E3P5</accession>
<dbReference type="AlphaFoldDB" id="A0A9Q4E3P5"/>
<protein>
    <submittedName>
        <fullName evidence="3">PepSY domain-containing protein</fullName>
    </submittedName>
</protein>
<dbReference type="Proteomes" id="UP001078573">
    <property type="component" value="Unassembled WGS sequence"/>
</dbReference>
<dbReference type="InterPro" id="IPR025711">
    <property type="entry name" value="PepSY"/>
</dbReference>
<evidence type="ECO:0000259" key="2">
    <source>
        <dbReference type="Pfam" id="PF03413"/>
    </source>
</evidence>
<feature type="domain" description="PepSY" evidence="2">
    <location>
        <begin position="164"/>
        <end position="220"/>
    </location>
</feature>
<evidence type="ECO:0000313" key="3">
    <source>
        <dbReference type="EMBL" id="MCY8456967.1"/>
    </source>
</evidence>
<feature type="domain" description="PepSY" evidence="2">
    <location>
        <begin position="34"/>
        <end position="88"/>
    </location>
</feature>
<reference evidence="3" key="1">
    <citation type="submission" date="2022-02" db="EMBL/GenBank/DDBJ databases">
        <title>Crop Bioprotection Bacillus Genome Sequencing.</title>
        <authorList>
            <person name="Dunlap C."/>
        </authorList>
    </citation>
    <scope>NUCLEOTIDE SEQUENCE</scope>
    <source>
        <strain evidence="3">WR1O2A-53</strain>
    </source>
</reference>
<gene>
    <name evidence="3" type="ORF">MOC89_08630</name>
</gene>